<evidence type="ECO:0000313" key="2">
    <source>
        <dbReference type="EMBL" id="MFC3124415.1"/>
    </source>
</evidence>
<dbReference type="RefSeq" id="WP_379594835.1">
    <property type="nucleotide sequence ID" value="NZ_JBHRTN010000006.1"/>
</dbReference>
<dbReference type="EMBL" id="JBHRTN010000006">
    <property type="protein sequence ID" value="MFC3124415.1"/>
    <property type="molecule type" value="Genomic_DNA"/>
</dbReference>
<keyword evidence="1" id="KW-0472">Membrane</keyword>
<organism evidence="2 3">
    <name type="scientific">Teichococcus globiformis</name>
    <dbReference type="NCBI Taxonomy" id="2307229"/>
    <lineage>
        <taxon>Bacteria</taxon>
        <taxon>Pseudomonadati</taxon>
        <taxon>Pseudomonadota</taxon>
        <taxon>Alphaproteobacteria</taxon>
        <taxon>Acetobacterales</taxon>
        <taxon>Roseomonadaceae</taxon>
        <taxon>Roseomonas</taxon>
    </lineage>
</organism>
<dbReference type="Proteomes" id="UP001595593">
    <property type="component" value="Unassembled WGS sequence"/>
</dbReference>
<keyword evidence="1" id="KW-0812">Transmembrane</keyword>
<accession>A0ABV7FZ05</accession>
<feature type="transmembrane region" description="Helical" evidence="1">
    <location>
        <begin position="34"/>
        <end position="56"/>
    </location>
</feature>
<gene>
    <name evidence="2" type="ORF">ACFOD4_05015</name>
</gene>
<proteinExistence type="predicted"/>
<keyword evidence="3" id="KW-1185">Reference proteome</keyword>
<comment type="caution">
    <text evidence="2">The sequence shown here is derived from an EMBL/GenBank/DDBJ whole genome shotgun (WGS) entry which is preliminary data.</text>
</comment>
<protein>
    <recommendedName>
        <fullName evidence="4">Adenosylcobinamide-GDP ribazoletransferase</fullName>
    </recommendedName>
</protein>
<reference evidence="3" key="1">
    <citation type="journal article" date="2019" name="Int. J. Syst. Evol. Microbiol.">
        <title>The Global Catalogue of Microorganisms (GCM) 10K type strain sequencing project: providing services to taxonomists for standard genome sequencing and annotation.</title>
        <authorList>
            <consortium name="The Broad Institute Genomics Platform"/>
            <consortium name="The Broad Institute Genome Sequencing Center for Infectious Disease"/>
            <person name="Wu L."/>
            <person name="Ma J."/>
        </authorList>
    </citation>
    <scope>NUCLEOTIDE SEQUENCE [LARGE SCALE GENOMIC DNA]</scope>
    <source>
        <strain evidence="3">KCTC 52094</strain>
    </source>
</reference>
<keyword evidence="1" id="KW-1133">Transmembrane helix</keyword>
<evidence type="ECO:0000313" key="3">
    <source>
        <dbReference type="Proteomes" id="UP001595593"/>
    </source>
</evidence>
<evidence type="ECO:0000256" key="1">
    <source>
        <dbReference type="SAM" id="Phobius"/>
    </source>
</evidence>
<sequence>MLEPPFAALLALFRVLAAQDITAPADRREVDPALPTRFVCGGMMGILVGVAILALLGMCRFKALLGILLIVDAC</sequence>
<evidence type="ECO:0008006" key="4">
    <source>
        <dbReference type="Google" id="ProtNLM"/>
    </source>
</evidence>
<name>A0ABV7FZ05_9PROT</name>